<feature type="compositionally biased region" description="Low complexity" evidence="2">
    <location>
        <begin position="160"/>
        <end position="202"/>
    </location>
</feature>
<dbReference type="EMBL" id="CP003169">
    <property type="protein sequence ID" value="AEV71420.1"/>
    <property type="molecule type" value="Genomic_DNA"/>
</dbReference>
<sequence>MTTPPTPAGWYPDPDGSGGQRYWDGILWTEHRYPAAPPASEEATAVVALPPEPVAERVGSHRKPDSESDPEPAPALESTPIFESTTETFAYKTDPVNQGFAADAPATSPPPFEPAPEPPSRNRSILVPYLAACAVLLAVLVGLSVYGFVIKKDPGVQISSATDTTTETSSPTSTESTETTSETPTETPTAGPTTVGPTGDVTDGPLSFTIHGIEIGDTVVMSDAPLEKTAVGEFVVVHMTVTNVGTDPASFIGMFQTLHAGGTTYPLDDEATAYLEGTFADLEPGQSADVSVAYDVPVGTPPESIELHADPSTPGAEVPLA</sequence>
<feature type="domain" description="DUF2510" evidence="4">
    <location>
        <begin position="8"/>
        <end position="40"/>
    </location>
</feature>
<dbReference type="PATRIC" id="fig|710685.3.peg.795"/>
<evidence type="ECO:0000256" key="2">
    <source>
        <dbReference type="SAM" id="MobiDB-lite"/>
    </source>
</evidence>
<accession>G8RQL4</accession>
<dbReference type="InterPro" id="IPR018929">
    <property type="entry name" value="DUF2510"/>
</dbReference>
<dbReference type="KEGG" id="mrh:MycrhN_0789"/>
<gene>
    <name evidence="6" type="ordered locus">MycrhN_0789</name>
</gene>
<feature type="compositionally biased region" description="Basic and acidic residues" evidence="2">
    <location>
        <begin position="54"/>
        <end position="66"/>
    </location>
</feature>
<evidence type="ECO:0000256" key="1">
    <source>
        <dbReference type="ARBA" id="ARBA00022729"/>
    </source>
</evidence>
<keyword evidence="3" id="KW-0812">Transmembrane</keyword>
<keyword evidence="1" id="KW-0732">Signal</keyword>
<protein>
    <recommendedName>
        <fullName evidence="8">DUF4352 domain-containing protein</fullName>
    </recommendedName>
</protein>
<feature type="transmembrane region" description="Helical" evidence="3">
    <location>
        <begin position="126"/>
        <end position="149"/>
    </location>
</feature>
<feature type="region of interest" description="Disordered" evidence="2">
    <location>
        <begin position="49"/>
        <end position="77"/>
    </location>
</feature>
<feature type="compositionally biased region" description="Pro residues" evidence="2">
    <location>
        <begin position="107"/>
        <end position="119"/>
    </location>
</feature>
<evidence type="ECO:0000256" key="3">
    <source>
        <dbReference type="SAM" id="Phobius"/>
    </source>
</evidence>
<dbReference type="InterPro" id="IPR029051">
    <property type="entry name" value="DUF4352"/>
</dbReference>
<organism evidence="6 7">
    <name type="scientific">Mycolicibacterium rhodesiae (strain NBB3)</name>
    <name type="common">Mycobacterium rhodesiae</name>
    <dbReference type="NCBI Taxonomy" id="710685"/>
    <lineage>
        <taxon>Bacteria</taxon>
        <taxon>Bacillati</taxon>
        <taxon>Actinomycetota</taxon>
        <taxon>Actinomycetes</taxon>
        <taxon>Mycobacteriales</taxon>
        <taxon>Mycobacteriaceae</taxon>
        <taxon>Mycolicibacterium</taxon>
    </lineage>
</organism>
<dbReference type="HOGENOM" id="CLU_865497_0_0_11"/>
<dbReference type="STRING" id="710685.MycrhN_0789"/>
<dbReference type="eggNOG" id="ENOG5030IIE">
    <property type="taxonomic scope" value="Bacteria"/>
</dbReference>
<evidence type="ECO:0000259" key="4">
    <source>
        <dbReference type="Pfam" id="PF10708"/>
    </source>
</evidence>
<dbReference type="Pfam" id="PF11611">
    <property type="entry name" value="DUF4352"/>
    <property type="match status" value="1"/>
</dbReference>
<evidence type="ECO:0008006" key="8">
    <source>
        <dbReference type="Google" id="ProtNLM"/>
    </source>
</evidence>
<keyword evidence="3" id="KW-0472">Membrane</keyword>
<feature type="region of interest" description="Disordered" evidence="2">
    <location>
        <begin position="1"/>
        <end position="20"/>
    </location>
</feature>
<keyword evidence="7" id="KW-1185">Reference proteome</keyword>
<feature type="domain" description="DUF4352" evidence="5">
    <location>
        <begin position="201"/>
        <end position="311"/>
    </location>
</feature>
<evidence type="ECO:0000313" key="7">
    <source>
        <dbReference type="Proteomes" id="UP000005442"/>
    </source>
</evidence>
<dbReference type="AlphaFoldDB" id="G8RQL4"/>
<evidence type="ECO:0000259" key="5">
    <source>
        <dbReference type="Pfam" id="PF11611"/>
    </source>
</evidence>
<dbReference type="InterPro" id="IPR029050">
    <property type="entry name" value="Immunoprotect_excell_Ig-like"/>
</dbReference>
<dbReference type="Gene3D" id="2.60.40.1240">
    <property type="match status" value="1"/>
</dbReference>
<feature type="region of interest" description="Disordered" evidence="2">
    <location>
        <begin position="160"/>
        <end position="203"/>
    </location>
</feature>
<evidence type="ECO:0000313" key="6">
    <source>
        <dbReference type="EMBL" id="AEV71420.1"/>
    </source>
</evidence>
<feature type="region of interest" description="Disordered" evidence="2">
    <location>
        <begin position="301"/>
        <end position="321"/>
    </location>
</feature>
<keyword evidence="3" id="KW-1133">Transmembrane helix</keyword>
<reference evidence="6 7" key="1">
    <citation type="submission" date="2011-12" db="EMBL/GenBank/DDBJ databases">
        <title>Complete sequence of Mycobacterium rhodesiae NBB3.</title>
        <authorList>
            <consortium name="US DOE Joint Genome Institute"/>
            <person name="Lucas S."/>
            <person name="Han J."/>
            <person name="Lapidus A."/>
            <person name="Cheng J.-F."/>
            <person name="Goodwin L."/>
            <person name="Pitluck S."/>
            <person name="Peters L."/>
            <person name="Mikhailova N."/>
            <person name="Gu W."/>
            <person name="Detter J.C."/>
            <person name="Han C."/>
            <person name="Tapia R."/>
            <person name="Land M."/>
            <person name="Hauser L."/>
            <person name="Kyrpides N."/>
            <person name="Ivanova N."/>
            <person name="Pagani I."/>
            <person name="Mattes T."/>
            <person name="Holmes A."/>
            <person name="Rutledge P."/>
            <person name="Paulsen I."/>
            <person name="Coleman N."/>
            <person name="Woyke T."/>
        </authorList>
    </citation>
    <scope>NUCLEOTIDE SEQUENCE [LARGE SCALE GENOMIC DNA]</scope>
    <source>
        <strain evidence="6 7">NBB3</strain>
    </source>
</reference>
<feature type="region of interest" description="Disordered" evidence="2">
    <location>
        <begin position="98"/>
        <end position="121"/>
    </location>
</feature>
<name>G8RQL4_MYCRN</name>
<proteinExistence type="predicted"/>
<dbReference type="Proteomes" id="UP000005442">
    <property type="component" value="Chromosome"/>
</dbReference>
<dbReference type="Pfam" id="PF10708">
    <property type="entry name" value="DUF2510"/>
    <property type="match status" value="1"/>
</dbReference>